<comment type="caution">
    <text evidence="1">The sequence shown here is derived from an EMBL/GenBank/DDBJ whole genome shotgun (WGS) entry which is preliminary data.</text>
</comment>
<keyword evidence="2" id="KW-1185">Reference proteome</keyword>
<protein>
    <recommendedName>
        <fullName evidence="3">Peptidase C-terminal archaeal/bacterial domain-containing protein</fullName>
    </recommendedName>
</protein>
<organism evidence="1 2">
    <name type="scientific">Lujinxingia vulgaris</name>
    <dbReference type="NCBI Taxonomy" id="2600176"/>
    <lineage>
        <taxon>Bacteria</taxon>
        <taxon>Deltaproteobacteria</taxon>
        <taxon>Bradymonadales</taxon>
        <taxon>Lujinxingiaceae</taxon>
        <taxon>Lujinxingia</taxon>
    </lineage>
</organism>
<evidence type="ECO:0000313" key="1">
    <source>
        <dbReference type="EMBL" id="TXD38125.1"/>
    </source>
</evidence>
<dbReference type="AlphaFoldDB" id="A0A5C6XGT8"/>
<proteinExistence type="predicted"/>
<dbReference type="Proteomes" id="UP000321412">
    <property type="component" value="Unassembled WGS sequence"/>
</dbReference>
<evidence type="ECO:0008006" key="3">
    <source>
        <dbReference type="Google" id="ProtNLM"/>
    </source>
</evidence>
<name>A0A5C6XGT8_9DELT</name>
<reference evidence="1 2" key="1">
    <citation type="submission" date="2019-08" db="EMBL/GenBank/DDBJ databases">
        <title>Bradymonadales sp. TMQ4.</title>
        <authorList>
            <person name="Liang Q."/>
        </authorList>
    </citation>
    <scope>NUCLEOTIDE SEQUENCE [LARGE SCALE GENOMIC DNA]</scope>
    <source>
        <strain evidence="1 2">TMQ4</strain>
    </source>
</reference>
<dbReference type="EMBL" id="VOSM01000002">
    <property type="protein sequence ID" value="TXD38125.1"/>
    <property type="molecule type" value="Genomic_DNA"/>
</dbReference>
<dbReference type="OrthoDB" id="5517852at2"/>
<accession>A0A5C6XGT8</accession>
<dbReference type="Gene3D" id="2.60.120.380">
    <property type="match status" value="1"/>
</dbReference>
<dbReference type="RefSeq" id="WP_146980067.1">
    <property type="nucleotide sequence ID" value="NZ_VOSM01000002.1"/>
</dbReference>
<sequence>MGRRIRMVVGVGVLGAVLAMGTLAMAQGRDADGTRMQARQIAVGESHSDRLSPPQDREDWYFVRVDAAVELQVSVRVRPASAALRLEMQGATGDRLAVATSEQGSAVVTQRVNPGIYYVQVSGGEARYEMSVR</sequence>
<evidence type="ECO:0000313" key="2">
    <source>
        <dbReference type="Proteomes" id="UP000321412"/>
    </source>
</evidence>
<gene>
    <name evidence="1" type="ORF">FRC98_04300</name>
</gene>